<feature type="region of interest" description="Disordered" evidence="1">
    <location>
        <begin position="55"/>
        <end position="89"/>
    </location>
</feature>
<feature type="compositionally biased region" description="Pro residues" evidence="1">
    <location>
        <begin position="63"/>
        <end position="78"/>
    </location>
</feature>
<proteinExistence type="predicted"/>
<name>A0A0G4GDW0_VITBC</name>
<keyword evidence="3" id="KW-1185">Reference proteome</keyword>
<evidence type="ECO:0000313" key="2">
    <source>
        <dbReference type="EMBL" id="CEM27171.1"/>
    </source>
</evidence>
<evidence type="ECO:0000313" key="3">
    <source>
        <dbReference type="Proteomes" id="UP000041254"/>
    </source>
</evidence>
<dbReference type="Proteomes" id="UP000041254">
    <property type="component" value="Unassembled WGS sequence"/>
</dbReference>
<feature type="compositionally biased region" description="Low complexity" evidence="1">
    <location>
        <begin position="11"/>
        <end position="21"/>
    </location>
</feature>
<accession>A0A0G4GDW0</accession>
<sequence length="89" mass="9636">MAKAVQPQPFSATSASATAATPTGAVGREEFEALVAQQRELMAQLHRERETNARILKGRANADPPPFPNARPTAPPRIPLHLFEDPLPD</sequence>
<reference evidence="2 3" key="1">
    <citation type="submission" date="2014-11" db="EMBL/GenBank/DDBJ databases">
        <authorList>
            <person name="Zhu J."/>
            <person name="Qi W."/>
            <person name="Song R."/>
        </authorList>
    </citation>
    <scope>NUCLEOTIDE SEQUENCE [LARGE SCALE GENOMIC DNA]</scope>
</reference>
<organism evidence="2 3">
    <name type="scientific">Vitrella brassicaformis (strain CCMP3155)</name>
    <dbReference type="NCBI Taxonomy" id="1169540"/>
    <lineage>
        <taxon>Eukaryota</taxon>
        <taxon>Sar</taxon>
        <taxon>Alveolata</taxon>
        <taxon>Colpodellida</taxon>
        <taxon>Vitrellaceae</taxon>
        <taxon>Vitrella</taxon>
    </lineage>
</organism>
<feature type="region of interest" description="Disordered" evidence="1">
    <location>
        <begin position="1"/>
        <end position="24"/>
    </location>
</feature>
<dbReference type="InParanoid" id="A0A0G4GDW0"/>
<dbReference type="AlphaFoldDB" id="A0A0G4GDW0"/>
<protein>
    <submittedName>
        <fullName evidence="2">Uncharacterized protein</fullName>
    </submittedName>
</protein>
<dbReference type="EMBL" id="CDMY01000630">
    <property type="protein sequence ID" value="CEM27171.1"/>
    <property type="molecule type" value="Genomic_DNA"/>
</dbReference>
<evidence type="ECO:0000256" key="1">
    <source>
        <dbReference type="SAM" id="MobiDB-lite"/>
    </source>
</evidence>
<gene>
    <name evidence="2" type="ORF">Vbra_47</name>
</gene>
<dbReference type="VEuPathDB" id="CryptoDB:Vbra_47"/>